<comment type="caution">
    <text evidence="1">The sequence shown here is derived from an EMBL/GenBank/DDBJ whole genome shotgun (WGS) entry which is preliminary data.</text>
</comment>
<dbReference type="Proteomes" id="UP000321787">
    <property type="component" value="Unassembled WGS sequence"/>
</dbReference>
<name>A0A510ULY0_ALIFS</name>
<dbReference type="EMBL" id="BJTZ01000035">
    <property type="protein sequence ID" value="GEK15652.1"/>
    <property type="molecule type" value="Genomic_DNA"/>
</dbReference>
<evidence type="ECO:0000313" key="2">
    <source>
        <dbReference type="Proteomes" id="UP000321787"/>
    </source>
</evidence>
<protein>
    <submittedName>
        <fullName evidence="1">Uncharacterized protein</fullName>
    </submittedName>
</protein>
<accession>A0A510ULY0</accession>
<dbReference type="RefSeq" id="WP_236797374.1">
    <property type="nucleotide sequence ID" value="NZ_BJTZ01000035.1"/>
</dbReference>
<gene>
    <name evidence="1" type="ORF">AFI02nite_36880</name>
</gene>
<sequence length="116" mass="13338">MMNHTFLTSFWEGFNIVKSTQTASLISLTLKPSGTAKCPCGLDTHAVHEYQWRNVKDAMLLGVPIELCIQTRRVKCTNCGIKTEFLSWLEQHARMTNRLRNYIEHLLPLLPIKHIS</sequence>
<proteinExistence type="predicted"/>
<organism evidence="1 2">
    <name type="scientific">Aliivibrio fischeri</name>
    <name type="common">Vibrio fischeri</name>
    <dbReference type="NCBI Taxonomy" id="668"/>
    <lineage>
        <taxon>Bacteria</taxon>
        <taxon>Pseudomonadati</taxon>
        <taxon>Pseudomonadota</taxon>
        <taxon>Gammaproteobacteria</taxon>
        <taxon>Vibrionales</taxon>
        <taxon>Vibrionaceae</taxon>
        <taxon>Aliivibrio</taxon>
    </lineage>
</organism>
<dbReference type="AlphaFoldDB" id="A0A510ULY0"/>
<evidence type="ECO:0000313" key="1">
    <source>
        <dbReference type="EMBL" id="GEK15652.1"/>
    </source>
</evidence>
<reference evidence="1 2" key="1">
    <citation type="submission" date="2019-07" db="EMBL/GenBank/DDBJ databases">
        <title>Whole genome shotgun sequence of Aliivibrio fischeri NBRC 101058.</title>
        <authorList>
            <person name="Hosoyama A."/>
            <person name="Uohara A."/>
            <person name="Ohji S."/>
            <person name="Ichikawa N."/>
        </authorList>
    </citation>
    <scope>NUCLEOTIDE SEQUENCE [LARGE SCALE GENOMIC DNA]</scope>
    <source>
        <strain evidence="1 2">NBRC 101058</strain>
    </source>
</reference>